<organism evidence="1 2">
    <name type="scientific">Candida boidinii</name>
    <name type="common">Yeast</name>
    <dbReference type="NCBI Taxonomy" id="5477"/>
    <lineage>
        <taxon>Eukaryota</taxon>
        <taxon>Fungi</taxon>
        <taxon>Dikarya</taxon>
        <taxon>Ascomycota</taxon>
        <taxon>Saccharomycotina</taxon>
        <taxon>Pichiomycetes</taxon>
        <taxon>Pichiales</taxon>
        <taxon>Pichiaceae</taxon>
        <taxon>Ogataea</taxon>
        <taxon>Ogataea/Candida clade</taxon>
    </lineage>
</organism>
<dbReference type="Proteomes" id="UP001165101">
    <property type="component" value="Unassembled WGS sequence"/>
</dbReference>
<accession>A0ACB5TRD2</accession>
<evidence type="ECO:0000313" key="2">
    <source>
        <dbReference type="Proteomes" id="UP001165101"/>
    </source>
</evidence>
<gene>
    <name evidence="1" type="ORF">Cboi01_000323000</name>
</gene>
<sequence>METLKKVDHFISVRDESEEDPMLLRSNHDLKPTPPEERTWRKYNYILIWFQSTFNVNEWNTGASLMKATALPHGQIIGASILGIFLSCFFTVINARSGSDYHVGYPALARATFGVYGGYFFVFVRCFVAEIWFGVQTYYGARCFDVMMRCMFGYRWTDIPNQLPESAQITTRLMLAFFLYWLIQFPLMWCHPRHIRYFFTVKAFIMPLATLGLFLFCVIVGHGPGNWDIGTDPVSNSSRGNQWMLVINTIFGTLSPMIINQPDVSRYARNKNDTVIPQAIGFIPPKIAVLLFGMVSSCSIYRAYGEVYWSMWDLLDAILDHNWTPGGRTGIWFVSAAFAVGTAGTNIFANSIPFAADVAGLLPKYFTILRAQIMAGLLCWAIVPWKFLSNAAKFITFLGSYSIFVGPLLGAILADFYIIRRGNIHIPSLYTKDPKGAYYFYKGWNVWGALCWCVSPVMAIPGLYRAYYPDKLSQTASDIYTCGWLYTFITCFVLYAVTGKIMKPKIYPDSHSDEPTNWEHMVDTNGFFEDDLPINGVGHPGTIDMVEIEKSSMEDEEDVKLKAITSIKSTGGIYM</sequence>
<name>A0ACB5TRD2_CANBO</name>
<evidence type="ECO:0000313" key="1">
    <source>
        <dbReference type="EMBL" id="GME93674.1"/>
    </source>
</evidence>
<protein>
    <submittedName>
        <fullName evidence="1">Unnamed protein product</fullName>
    </submittedName>
</protein>
<dbReference type="EMBL" id="BSXV01001705">
    <property type="protein sequence ID" value="GME93674.1"/>
    <property type="molecule type" value="Genomic_DNA"/>
</dbReference>
<reference evidence="1" key="1">
    <citation type="submission" date="2023-04" db="EMBL/GenBank/DDBJ databases">
        <title>Candida boidinii NBRC 1967.</title>
        <authorList>
            <person name="Ichikawa N."/>
            <person name="Sato H."/>
            <person name="Tonouchi N."/>
        </authorList>
    </citation>
    <scope>NUCLEOTIDE SEQUENCE</scope>
    <source>
        <strain evidence="1">NBRC 1967</strain>
    </source>
</reference>
<proteinExistence type="predicted"/>
<comment type="caution">
    <text evidence="1">The sequence shown here is derived from an EMBL/GenBank/DDBJ whole genome shotgun (WGS) entry which is preliminary data.</text>
</comment>
<keyword evidence="2" id="KW-1185">Reference proteome</keyword>